<accession>F0T9Q7</accession>
<dbReference type="InterPro" id="IPR009057">
    <property type="entry name" value="Homeodomain-like_sf"/>
</dbReference>
<dbReference type="GO" id="GO:0003700">
    <property type="term" value="F:DNA-binding transcription factor activity"/>
    <property type="evidence" value="ECO:0007669"/>
    <property type="project" value="TreeGrafter"/>
</dbReference>
<proteinExistence type="predicted"/>
<evidence type="ECO:0000313" key="4">
    <source>
        <dbReference type="EMBL" id="ADZ09936.1"/>
    </source>
</evidence>
<protein>
    <submittedName>
        <fullName evidence="4">Transcriptional regulator, TetR family</fullName>
    </submittedName>
</protein>
<dbReference type="PANTHER" id="PTHR30055">
    <property type="entry name" value="HTH-TYPE TRANSCRIPTIONAL REGULATOR RUTR"/>
    <property type="match status" value="1"/>
</dbReference>
<keyword evidence="5" id="KW-1185">Reference proteome</keyword>
<reference evidence="5" key="1">
    <citation type="submission" date="2011-02" db="EMBL/GenBank/DDBJ databases">
        <title>Complete sequence of Methanobacterium sp. AL-21.</title>
        <authorList>
            <consortium name="US DOE Joint Genome Institute"/>
            <person name="Lucas S."/>
            <person name="Copeland A."/>
            <person name="Lapidus A."/>
            <person name="Cheng J.-F."/>
            <person name="Goodwin L."/>
            <person name="Pitluck S."/>
            <person name="Chertkov O."/>
            <person name="Detter J.C."/>
            <person name="Han C."/>
            <person name="Tapia R."/>
            <person name="Land M."/>
            <person name="Hauser L."/>
            <person name="Kyrpides N."/>
            <person name="Ivanova N."/>
            <person name="Mikhailova N."/>
            <person name="Pagani I."/>
            <person name="Cadillo-Quiroz H."/>
            <person name="Imachi H."/>
            <person name="Zinder S."/>
            <person name="Liu W."/>
            <person name="Woyke T."/>
        </authorList>
    </citation>
    <scope>NUCLEOTIDE SEQUENCE [LARGE SCALE GENOMIC DNA]</scope>
    <source>
        <strain evidence="5">AL-21</strain>
    </source>
</reference>
<feature type="domain" description="HTH tetR-type" evidence="3">
    <location>
        <begin position="2"/>
        <end position="62"/>
    </location>
</feature>
<dbReference type="Gene3D" id="1.10.357.10">
    <property type="entry name" value="Tetracycline Repressor, domain 2"/>
    <property type="match status" value="1"/>
</dbReference>
<dbReference type="eggNOG" id="arCOG02646">
    <property type="taxonomic scope" value="Archaea"/>
</dbReference>
<dbReference type="SUPFAM" id="SSF46689">
    <property type="entry name" value="Homeodomain-like"/>
    <property type="match status" value="1"/>
</dbReference>
<organism evidence="4 5">
    <name type="scientific">Methanobacterium lacus (strain AL-21)</name>
    <dbReference type="NCBI Taxonomy" id="877455"/>
    <lineage>
        <taxon>Archaea</taxon>
        <taxon>Methanobacteriati</taxon>
        <taxon>Methanobacteriota</taxon>
        <taxon>Methanomada group</taxon>
        <taxon>Methanobacteria</taxon>
        <taxon>Methanobacteriales</taxon>
        <taxon>Methanobacteriaceae</taxon>
        <taxon>Methanobacterium</taxon>
    </lineage>
</organism>
<dbReference type="STRING" id="877455.Metbo_1712"/>
<dbReference type="AlphaFoldDB" id="F0T9Q7"/>
<dbReference type="HOGENOM" id="CLU_069356_27_3_2"/>
<dbReference type="PROSITE" id="PS50977">
    <property type="entry name" value="HTH_TETR_2"/>
    <property type="match status" value="1"/>
</dbReference>
<feature type="DNA-binding region" description="H-T-H motif" evidence="2">
    <location>
        <begin position="25"/>
        <end position="44"/>
    </location>
</feature>
<dbReference type="OrthoDB" id="67344at2157"/>
<keyword evidence="1 2" id="KW-0238">DNA-binding</keyword>
<dbReference type="Pfam" id="PF00440">
    <property type="entry name" value="TetR_N"/>
    <property type="match status" value="1"/>
</dbReference>
<dbReference type="RefSeq" id="WP_013645287.1">
    <property type="nucleotide sequence ID" value="NC_015216.1"/>
</dbReference>
<dbReference type="Proteomes" id="UP000007490">
    <property type="component" value="Chromosome"/>
</dbReference>
<dbReference type="GO" id="GO:0000976">
    <property type="term" value="F:transcription cis-regulatory region binding"/>
    <property type="evidence" value="ECO:0007669"/>
    <property type="project" value="TreeGrafter"/>
</dbReference>
<reference evidence="4 5" key="2">
    <citation type="journal article" date="2014" name="Int. J. Syst. Evol. Microbiol.">
        <title>Methanobacterium paludis sp. nov. and a novel strain of Methanobacterium lacus isolated from northern peatlands.</title>
        <authorList>
            <person name="Cadillo-Quiroz H."/>
            <person name="Brauer S.L."/>
            <person name="Goodson N."/>
            <person name="Yavitt J.B."/>
            <person name="Zinder S.H."/>
        </authorList>
    </citation>
    <scope>NUCLEOTIDE SEQUENCE [LARGE SCALE GENOMIC DNA]</scope>
    <source>
        <strain evidence="4 5">AL-21</strain>
    </source>
</reference>
<evidence type="ECO:0000256" key="1">
    <source>
        <dbReference type="ARBA" id="ARBA00023125"/>
    </source>
</evidence>
<dbReference type="KEGG" id="mel:Metbo_1712"/>
<evidence type="ECO:0000313" key="5">
    <source>
        <dbReference type="Proteomes" id="UP000007490"/>
    </source>
</evidence>
<name>F0T9Q7_METLA</name>
<dbReference type="PRINTS" id="PR00455">
    <property type="entry name" value="HTHTETR"/>
</dbReference>
<sequence>MVSTEDKILDATIELLDNEGLNGATTRKIASEAGVNEVTVFRKFKNKSRLLRAAKERGANQFLLELETMFDIDEDDDVEKYLMTVWKNASKKIDKRINLIRISMEEVRGIPIEDKVFPKISHLIKQHLTKYFQKLIEKGIVKDIDPEAAAMTIFSIVFHITIYGKIYEQYPEESMEKNMENSLKIFLHGVLKN</sequence>
<dbReference type="InterPro" id="IPR001647">
    <property type="entry name" value="HTH_TetR"/>
</dbReference>
<dbReference type="SUPFAM" id="SSF48498">
    <property type="entry name" value="Tetracyclin repressor-like, C-terminal domain"/>
    <property type="match status" value="1"/>
</dbReference>
<dbReference type="PANTHER" id="PTHR30055:SF226">
    <property type="entry name" value="HTH-TYPE TRANSCRIPTIONAL REGULATOR PKSA"/>
    <property type="match status" value="1"/>
</dbReference>
<dbReference type="EMBL" id="CP002551">
    <property type="protein sequence ID" value="ADZ09936.1"/>
    <property type="molecule type" value="Genomic_DNA"/>
</dbReference>
<dbReference type="InterPro" id="IPR050109">
    <property type="entry name" value="HTH-type_TetR-like_transc_reg"/>
</dbReference>
<dbReference type="InterPro" id="IPR036271">
    <property type="entry name" value="Tet_transcr_reg_TetR-rel_C_sf"/>
</dbReference>
<evidence type="ECO:0000256" key="2">
    <source>
        <dbReference type="PROSITE-ProRule" id="PRU00335"/>
    </source>
</evidence>
<gene>
    <name evidence="4" type="ordered locus">Metbo_1712</name>
</gene>
<dbReference type="GeneID" id="10278169"/>
<evidence type="ECO:0000259" key="3">
    <source>
        <dbReference type="PROSITE" id="PS50977"/>
    </source>
</evidence>